<protein>
    <submittedName>
        <fullName evidence="7">O-Antigen ligase</fullName>
    </submittedName>
</protein>
<dbReference type="Pfam" id="PF04932">
    <property type="entry name" value="Wzy_C"/>
    <property type="match status" value="1"/>
</dbReference>
<dbReference type="eggNOG" id="COG3307">
    <property type="taxonomic scope" value="Bacteria"/>
</dbReference>
<dbReference type="PANTHER" id="PTHR37422">
    <property type="entry name" value="TEICHURONIC ACID BIOSYNTHESIS PROTEIN TUAE"/>
    <property type="match status" value="1"/>
</dbReference>
<dbReference type="GO" id="GO:0016020">
    <property type="term" value="C:membrane"/>
    <property type="evidence" value="ECO:0007669"/>
    <property type="project" value="UniProtKB-SubCell"/>
</dbReference>
<feature type="transmembrane region" description="Helical" evidence="5">
    <location>
        <begin position="270"/>
        <end position="292"/>
    </location>
</feature>
<dbReference type="EMBL" id="CP003630">
    <property type="protein sequence ID" value="AFZ16492.1"/>
    <property type="molecule type" value="Genomic_DNA"/>
</dbReference>
<dbReference type="KEGG" id="mic:Mic7113_0576"/>
<evidence type="ECO:0000259" key="6">
    <source>
        <dbReference type="Pfam" id="PF04932"/>
    </source>
</evidence>
<dbReference type="PATRIC" id="fig|1173027.3.peg.632"/>
<keyword evidence="3 5" id="KW-1133">Transmembrane helix</keyword>
<feature type="transmembrane region" description="Helical" evidence="5">
    <location>
        <begin position="72"/>
        <end position="97"/>
    </location>
</feature>
<feature type="domain" description="O-antigen ligase-related" evidence="6">
    <location>
        <begin position="230"/>
        <end position="366"/>
    </location>
</feature>
<evidence type="ECO:0000313" key="8">
    <source>
        <dbReference type="Proteomes" id="UP000010471"/>
    </source>
</evidence>
<evidence type="ECO:0000256" key="4">
    <source>
        <dbReference type="ARBA" id="ARBA00023136"/>
    </source>
</evidence>
<gene>
    <name evidence="7" type="ORF">Mic7113_0576</name>
</gene>
<dbReference type="InterPro" id="IPR051533">
    <property type="entry name" value="WaaL-like"/>
</dbReference>
<dbReference type="HOGENOM" id="CLU_054947_0_0_3"/>
<feature type="transmembrane region" description="Helical" evidence="5">
    <location>
        <begin position="103"/>
        <end position="125"/>
    </location>
</feature>
<keyword evidence="8" id="KW-1185">Reference proteome</keyword>
<feature type="transmembrane region" description="Helical" evidence="5">
    <location>
        <begin position="354"/>
        <end position="377"/>
    </location>
</feature>
<dbReference type="AlphaFoldDB" id="K9WAG1"/>
<dbReference type="STRING" id="1173027.Mic7113_0576"/>
<evidence type="ECO:0000256" key="1">
    <source>
        <dbReference type="ARBA" id="ARBA00004141"/>
    </source>
</evidence>
<feature type="transmembrane region" description="Helical" evidence="5">
    <location>
        <begin position="137"/>
        <end position="159"/>
    </location>
</feature>
<dbReference type="Proteomes" id="UP000010471">
    <property type="component" value="Chromosome"/>
</dbReference>
<evidence type="ECO:0000256" key="3">
    <source>
        <dbReference type="ARBA" id="ARBA00022989"/>
    </source>
</evidence>
<dbReference type="PANTHER" id="PTHR37422:SF13">
    <property type="entry name" value="LIPOPOLYSACCHARIDE BIOSYNTHESIS PROTEIN PA4999-RELATED"/>
    <property type="match status" value="1"/>
</dbReference>
<dbReference type="RefSeq" id="WP_015180656.1">
    <property type="nucleotide sequence ID" value="NC_019738.1"/>
</dbReference>
<feature type="transmembrane region" description="Helical" evidence="5">
    <location>
        <begin position="245"/>
        <end position="264"/>
    </location>
</feature>
<keyword evidence="2 5" id="KW-0812">Transmembrane</keyword>
<evidence type="ECO:0000313" key="7">
    <source>
        <dbReference type="EMBL" id="AFZ16492.1"/>
    </source>
</evidence>
<dbReference type="GO" id="GO:0016874">
    <property type="term" value="F:ligase activity"/>
    <property type="evidence" value="ECO:0007669"/>
    <property type="project" value="UniProtKB-KW"/>
</dbReference>
<evidence type="ECO:0000256" key="5">
    <source>
        <dbReference type="SAM" id="Phobius"/>
    </source>
</evidence>
<keyword evidence="7" id="KW-0436">Ligase</keyword>
<dbReference type="InterPro" id="IPR007016">
    <property type="entry name" value="O-antigen_ligase-rel_domated"/>
</dbReference>
<sequence>MLNITPSTESSTQKDFPLGTLPFPERVIYWTIVLTPLWWLSGIQTLLYPVMIVGLFVVTFDFNKLIKTSLPACAWAWLAMAIVMVWTAIIGLGSVGFGFQKTAAFAVTFLKSYCLIFLCLTLPFWNQIRVRVVTRAVAWMATGYLAAIVIQLIILFLGLGKTSLVPPLARLIPGDKLSLLIKFAVFQPFFGIPLPRTELYTPDPPILGVCALLCFFICLGETDRRLRKFALAGSLSALLISQSRLAWVCFPLALLILACFSSRWARQGSLWGASFTSLLCALLGLTLSQLINKPWEIFNGARAESSKDRELVVRKTLEAWQESPWVGWGIIRGSVKWYTYEIALGSFSTYASVLYLHGIVGFIVFVVALALTLWNFWGSAVRGNPSSKQAFASLVALYVLCQATPLTWMTVYFWFFFIWLGAILAETQPTEASITSWEQLSGDREAQKNFYQIVDENQVSFS</sequence>
<comment type="subcellular location">
    <subcellularLocation>
        <location evidence="1">Membrane</location>
        <topology evidence="1">Multi-pass membrane protein</topology>
    </subcellularLocation>
</comment>
<dbReference type="OrthoDB" id="571223at2"/>
<name>K9WAG1_9CYAN</name>
<evidence type="ECO:0000256" key="2">
    <source>
        <dbReference type="ARBA" id="ARBA00022692"/>
    </source>
</evidence>
<accession>K9WAG1</accession>
<feature type="transmembrane region" description="Helical" evidence="5">
    <location>
        <begin position="27"/>
        <end position="60"/>
    </location>
</feature>
<keyword evidence="4 5" id="KW-0472">Membrane</keyword>
<organism evidence="7 8">
    <name type="scientific">Allocoleopsis franciscana PCC 7113</name>
    <dbReference type="NCBI Taxonomy" id="1173027"/>
    <lineage>
        <taxon>Bacteria</taxon>
        <taxon>Bacillati</taxon>
        <taxon>Cyanobacteriota</taxon>
        <taxon>Cyanophyceae</taxon>
        <taxon>Coleofasciculales</taxon>
        <taxon>Coleofasciculaceae</taxon>
        <taxon>Allocoleopsis</taxon>
        <taxon>Allocoleopsis franciscana</taxon>
    </lineage>
</organism>
<reference evidence="7 8" key="1">
    <citation type="submission" date="2012-06" db="EMBL/GenBank/DDBJ databases">
        <title>Finished chromosome of genome of Microcoleus sp. PCC 7113.</title>
        <authorList>
            <consortium name="US DOE Joint Genome Institute"/>
            <person name="Gugger M."/>
            <person name="Coursin T."/>
            <person name="Rippka R."/>
            <person name="Tandeau De Marsac N."/>
            <person name="Huntemann M."/>
            <person name="Wei C.-L."/>
            <person name="Han J."/>
            <person name="Detter J.C."/>
            <person name="Han C."/>
            <person name="Tapia R."/>
            <person name="Chen A."/>
            <person name="Kyrpides N."/>
            <person name="Mavromatis K."/>
            <person name="Markowitz V."/>
            <person name="Szeto E."/>
            <person name="Ivanova N."/>
            <person name="Pagani I."/>
            <person name="Pati A."/>
            <person name="Goodwin L."/>
            <person name="Nordberg H.P."/>
            <person name="Cantor M.N."/>
            <person name="Hua S.X."/>
            <person name="Woyke T."/>
            <person name="Kerfeld C.A."/>
        </authorList>
    </citation>
    <scope>NUCLEOTIDE SEQUENCE [LARGE SCALE GENOMIC DNA]</scope>
    <source>
        <strain evidence="7 8">PCC 7113</strain>
    </source>
</reference>
<feature type="transmembrane region" description="Helical" evidence="5">
    <location>
        <begin position="397"/>
        <end position="420"/>
    </location>
</feature>
<proteinExistence type="predicted"/>